<reference evidence="3" key="1">
    <citation type="submission" date="2017-09" db="EMBL/GenBank/DDBJ databases">
        <title>Depth-based differentiation of microbial function through sediment-hosted aquifers and enrichment of novel symbionts in the deep terrestrial subsurface.</title>
        <authorList>
            <person name="Probst A.J."/>
            <person name="Ladd B."/>
            <person name="Jarett J.K."/>
            <person name="Geller-Mcgrath D.E."/>
            <person name="Sieber C.M.K."/>
            <person name="Emerson J.B."/>
            <person name="Anantharaman K."/>
            <person name="Thomas B.C."/>
            <person name="Malmstrom R."/>
            <person name="Stieglmeier M."/>
            <person name="Klingl A."/>
            <person name="Woyke T."/>
            <person name="Ryan C.M."/>
            <person name="Banfield J.F."/>
        </authorList>
    </citation>
    <scope>NUCLEOTIDE SEQUENCE [LARGE SCALE GENOMIC DNA]</scope>
</reference>
<feature type="non-terminal residue" evidence="2">
    <location>
        <position position="134"/>
    </location>
</feature>
<feature type="transmembrane region" description="Helical" evidence="1">
    <location>
        <begin position="20"/>
        <end position="47"/>
    </location>
</feature>
<comment type="caution">
    <text evidence="2">The sequence shown here is derived from an EMBL/GenBank/DDBJ whole genome shotgun (WGS) entry which is preliminary data.</text>
</comment>
<keyword evidence="1" id="KW-0812">Transmembrane</keyword>
<feature type="transmembrane region" description="Helical" evidence="1">
    <location>
        <begin position="59"/>
        <end position="80"/>
    </location>
</feature>
<organism evidence="2 3">
    <name type="scientific">Candidatus Shapirobacteria bacterium CG09_land_8_20_14_0_10_39_12</name>
    <dbReference type="NCBI Taxonomy" id="1974885"/>
    <lineage>
        <taxon>Bacteria</taxon>
        <taxon>Candidatus Shapironibacteriota</taxon>
    </lineage>
</organism>
<dbReference type="AlphaFoldDB" id="A0A2H0WQ08"/>
<feature type="transmembrane region" description="Helical" evidence="1">
    <location>
        <begin position="100"/>
        <end position="121"/>
    </location>
</feature>
<sequence>MKDCCTPIEKKSNKQRKGFLHGALLGVLPHSFCIAFLFFTVIGSTIFTSFFRKVLLAPYFFQFLIGLSFVLATISAVVYLKKINNLSLNGVRKKWKYLSVLYGATIGINLLFLLVVFPAAANIRTARETKTISL</sequence>
<accession>A0A2H0WQ08</accession>
<dbReference type="Proteomes" id="UP000230775">
    <property type="component" value="Unassembled WGS sequence"/>
</dbReference>
<keyword evidence="1" id="KW-1133">Transmembrane helix</keyword>
<evidence type="ECO:0000313" key="3">
    <source>
        <dbReference type="Proteomes" id="UP000230775"/>
    </source>
</evidence>
<dbReference type="EMBL" id="PEZI01000024">
    <property type="protein sequence ID" value="PIS14744.1"/>
    <property type="molecule type" value="Genomic_DNA"/>
</dbReference>
<evidence type="ECO:0000256" key="1">
    <source>
        <dbReference type="SAM" id="Phobius"/>
    </source>
</evidence>
<evidence type="ECO:0000313" key="2">
    <source>
        <dbReference type="EMBL" id="PIS14744.1"/>
    </source>
</evidence>
<protein>
    <submittedName>
        <fullName evidence="2">Uncharacterized protein</fullName>
    </submittedName>
</protein>
<keyword evidence="1" id="KW-0472">Membrane</keyword>
<name>A0A2H0WQ08_9BACT</name>
<gene>
    <name evidence="2" type="ORF">COT64_00960</name>
</gene>
<proteinExistence type="predicted"/>